<dbReference type="PANTHER" id="PTHR13847">
    <property type="entry name" value="SARCOSINE DEHYDROGENASE-RELATED"/>
    <property type="match status" value="1"/>
</dbReference>
<dbReference type="Pfam" id="PF01266">
    <property type="entry name" value="DAO"/>
    <property type="match status" value="1"/>
</dbReference>
<name>A0A839V8D5_9GAMM</name>
<evidence type="ECO:0000256" key="1">
    <source>
        <dbReference type="ARBA" id="ARBA00023002"/>
    </source>
</evidence>
<keyword evidence="1 3" id="KW-0560">Oxidoreductase</keyword>
<dbReference type="InterPro" id="IPR036188">
    <property type="entry name" value="FAD/NAD-bd_sf"/>
</dbReference>
<evidence type="ECO:0000313" key="4">
    <source>
        <dbReference type="Proteomes" id="UP000547614"/>
    </source>
</evidence>
<dbReference type="RefSeq" id="WP_183324506.1">
    <property type="nucleotide sequence ID" value="NZ_JACHXP010000004.1"/>
</dbReference>
<accession>A0A839V8D5</accession>
<organism evidence="3 4">
    <name type="scientific">Halomonas cerina</name>
    <dbReference type="NCBI Taxonomy" id="447424"/>
    <lineage>
        <taxon>Bacteria</taxon>
        <taxon>Pseudomonadati</taxon>
        <taxon>Pseudomonadota</taxon>
        <taxon>Gammaproteobacteria</taxon>
        <taxon>Oceanospirillales</taxon>
        <taxon>Halomonadaceae</taxon>
        <taxon>Halomonas</taxon>
    </lineage>
</organism>
<keyword evidence="4" id="KW-1185">Reference proteome</keyword>
<dbReference type="PANTHER" id="PTHR13847:SF281">
    <property type="entry name" value="FAD DEPENDENT OXIDOREDUCTASE DOMAIN-CONTAINING PROTEIN"/>
    <property type="match status" value="1"/>
</dbReference>
<proteinExistence type="predicted"/>
<dbReference type="Gene3D" id="3.30.9.10">
    <property type="entry name" value="D-Amino Acid Oxidase, subunit A, domain 2"/>
    <property type="match status" value="1"/>
</dbReference>
<evidence type="ECO:0000259" key="2">
    <source>
        <dbReference type="Pfam" id="PF01266"/>
    </source>
</evidence>
<dbReference type="InterPro" id="IPR006076">
    <property type="entry name" value="FAD-dep_OxRdtase"/>
</dbReference>
<dbReference type="Proteomes" id="UP000547614">
    <property type="component" value="Unassembled WGS sequence"/>
</dbReference>
<comment type="caution">
    <text evidence="3">The sequence shown here is derived from an EMBL/GenBank/DDBJ whole genome shotgun (WGS) entry which is preliminary data.</text>
</comment>
<protein>
    <submittedName>
        <fullName evidence="3">Gamma-glutamylputrescine oxidase</fullName>
        <ecNumber evidence="3">1.4.3.-</ecNumber>
    </submittedName>
</protein>
<dbReference type="Gene3D" id="3.50.50.60">
    <property type="entry name" value="FAD/NAD(P)-binding domain"/>
    <property type="match status" value="1"/>
</dbReference>
<evidence type="ECO:0000313" key="3">
    <source>
        <dbReference type="EMBL" id="MBB3189749.1"/>
    </source>
</evidence>
<dbReference type="EC" id="1.4.3.-" evidence="3"/>
<gene>
    <name evidence="3" type="ORF">FHR94_000973</name>
</gene>
<dbReference type="SUPFAM" id="SSF51905">
    <property type="entry name" value="FAD/NAD(P)-binding domain"/>
    <property type="match status" value="1"/>
</dbReference>
<feature type="domain" description="FAD dependent oxidoreductase" evidence="2">
    <location>
        <begin position="35"/>
        <end position="396"/>
    </location>
</feature>
<reference evidence="3 4" key="1">
    <citation type="submission" date="2020-08" db="EMBL/GenBank/DDBJ databases">
        <title>Genomic Encyclopedia of Type Strains, Phase III (KMG-III): the genomes of soil and plant-associated and newly described type strains.</title>
        <authorList>
            <person name="Whitman W."/>
        </authorList>
    </citation>
    <scope>NUCLEOTIDE SEQUENCE [LARGE SCALE GENOMIC DNA]</scope>
    <source>
        <strain evidence="3 4">CECT 7282</strain>
    </source>
</reference>
<dbReference type="EMBL" id="JACHXP010000004">
    <property type="protein sequence ID" value="MBB3189749.1"/>
    <property type="molecule type" value="Genomic_DNA"/>
</dbReference>
<dbReference type="GO" id="GO:0016491">
    <property type="term" value="F:oxidoreductase activity"/>
    <property type="evidence" value="ECO:0007669"/>
    <property type="project" value="UniProtKB-KW"/>
</dbReference>
<dbReference type="GO" id="GO:0005737">
    <property type="term" value="C:cytoplasm"/>
    <property type="evidence" value="ECO:0007669"/>
    <property type="project" value="TreeGrafter"/>
</dbReference>
<dbReference type="AlphaFoldDB" id="A0A839V8D5"/>
<sequence length="440" mass="47609">MLLPAALTRPASWYRASIAVDLGDCPPLTGEVRADVCVIGGGITGCSAALHLAERGYAVVLLEAGEIGAGASGRSGGQILPGLGTDIATVEKALGRERARDIWAMSREAVRLTAERIARHAIPCELAWGYLHAAVKPRHIETLKAFRERMARDYDYDAFEWLEGEALREHVVTDAYPGALREVEGGHLHPLNYTVGLARAAREAGVRLHEHSAAREIRRGRPATVVTDAGRVIADFVVVGTNAYPAGLIPERSGRIMRVANYMVATAPLTADQAARVLPRNDALSDANFVLDYYRLSGGRRPGGRRSGGRRLIYGGEVSYNGQAPRGLEARMDAKIARLFPVLAGVPIEYRWGGDVAITLNRAPDFGRLGDNLYYAQGYSGHGMALAGLAGKLMAEAIAGQSERFDVFAAMPHRHFPGGRLLRTPLLVLATTFYKLRDRL</sequence>